<evidence type="ECO:0000259" key="7">
    <source>
        <dbReference type="Pfam" id="PF08240"/>
    </source>
</evidence>
<dbReference type="Pfam" id="PF08240">
    <property type="entry name" value="ADH_N"/>
    <property type="match status" value="1"/>
</dbReference>
<proteinExistence type="inferred from homology"/>
<dbReference type="Pfam" id="PF00107">
    <property type="entry name" value="ADH_zinc_N"/>
    <property type="match status" value="1"/>
</dbReference>
<keyword evidence="3 5" id="KW-0862">Zinc</keyword>
<organism evidence="8 9">
    <name type="scientific">Sanguibacter biliveldensis</name>
    <dbReference type="NCBI Taxonomy" id="3030830"/>
    <lineage>
        <taxon>Bacteria</taxon>
        <taxon>Bacillati</taxon>
        <taxon>Actinomycetota</taxon>
        <taxon>Actinomycetes</taxon>
        <taxon>Micrococcales</taxon>
        <taxon>Sanguibacteraceae</taxon>
        <taxon>Sanguibacter</taxon>
    </lineage>
</organism>
<evidence type="ECO:0000256" key="1">
    <source>
        <dbReference type="ARBA" id="ARBA00001947"/>
    </source>
</evidence>
<dbReference type="Proteomes" id="UP001304340">
    <property type="component" value="Chromosome"/>
</dbReference>
<accession>A0AAF1C454</accession>
<keyword evidence="4" id="KW-0560">Oxidoreductase</keyword>
<comment type="similarity">
    <text evidence="5">Belongs to the zinc-containing alcohol dehydrogenase family.</text>
</comment>
<dbReference type="Gene3D" id="3.40.50.720">
    <property type="entry name" value="NAD(P)-binding Rossmann-like Domain"/>
    <property type="match status" value="1"/>
</dbReference>
<reference evidence="9" key="1">
    <citation type="submission" date="2023-11" db="EMBL/GenBank/DDBJ databases">
        <authorList>
            <person name="Helweg L.P."/>
            <person name="Kiel A."/>
            <person name="Hitz F."/>
            <person name="Ruckert-Reed C."/>
            <person name="Busche T."/>
            <person name="Kaltschmidt B."/>
            <person name="Kaltschmidt C."/>
        </authorList>
    </citation>
    <scope>NUCLEOTIDE SEQUENCE [LARGE SCALE GENOMIC DNA]</scope>
    <source>
        <strain evidence="9">4.1</strain>
    </source>
</reference>
<dbReference type="InterPro" id="IPR036291">
    <property type="entry name" value="NAD(P)-bd_dom_sf"/>
</dbReference>
<dbReference type="InterPro" id="IPR013149">
    <property type="entry name" value="ADH-like_C"/>
</dbReference>
<evidence type="ECO:0000256" key="3">
    <source>
        <dbReference type="ARBA" id="ARBA00022833"/>
    </source>
</evidence>
<evidence type="ECO:0000313" key="9">
    <source>
        <dbReference type="Proteomes" id="UP001304340"/>
    </source>
</evidence>
<dbReference type="CDD" id="cd08283">
    <property type="entry name" value="FDH_like_1"/>
    <property type="match status" value="1"/>
</dbReference>
<dbReference type="PANTHER" id="PTHR42813">
    <property type="entry name" value="ZINC-TYPE ALCOHOL DEHYDROGENASE-LIKE"/>
    <property type="match status" value="1"/>
</dbReference>
<keyword evidence="2 5" id="KW-0479">Metal-binding</keyword>
<keyword evidence="9" id="KW-1185">Reference proteome</keyword>
<evidence type="ECO:0000256" key="5">
    <source>
        <dbReference type="RuleBase" id="RU361277"/>
    </source>
</evidence>
<evidence type="ECO:0000259" key="6">
    <source>
        <dbReference type="Pfam" id="PF00107"/>
    </source>
</evidence>
<dbReference type="InterPro" id="IPR011032">
    <property type="entry name" value="GroES-like_sf"/>
</dbReference>
<protein>
    <submittedName>
        <fullName evidence="8">Glutathione-dependent formaldehyde dehydrogenase</fullName>
    </submittedName>
</protein>
<sequence length="420" mass="44518">MRALTWQGRENVSVETVPDPTIVEATDAVIRVTSTAVCGSDLHLYSVLGAFIDPGDILGHEPMGIVEAVGPEVTHIAPGDRVVVPFNISCGRCWMCTRGLQSQCETTQVRSQDKGAALLGYTKLYGQVAGGQAEYLRVPQAHYGPIKVPDDGAPDEKYLYLSDVVPTAWQAVEYAQVPDGGSVTVLGLGPIGQMSARIARHRGAGQVIGVDLVPERLAMARRHGIDVIDLREVDSVPEAVKALTHGRGTDSVIDAVGMEAHGSPVGKAAQIGAGMLPDALARPMIEKAGIDRLAALHTAISTVRRGGTVSISGVYGGAIDPMPLMEMFDKQVTLRMGQANVHRWTDQLLPLVSDDTDPLGVLDLRTHRVALEDAPAAYSTFQKKEDGCIKVVLDPTLPSTAAAETAQTAETHDAPAGRHA</sequence>
<evidence type="ECO:0000313" key="8">
    <source>
        <dbReference type="EMBL" id="WPF83945.1"/>
    </source>
</evidence>
<feature type="domain" description="Alcohol dehydrogenase-like N-terminal" evidence="7">
    <location>
        <begin position="25"/>
        <end position="145"/>
    </location>
</feature>
<dbReference type="KEGG" id="sbil:SANBI_001656"/>
<dbReference type="InterPro" id="IPR013154">
    <property type="entry name" value="ADH-like_N"/>
</dbReference>
<dbReference type="GO" id="GO:0016491">
    <property type="term" value="F:oxidoreductase activity"/>
    <property type="evidence" value="ECO:0007669"/>
    <property type="project" value="UniProtKB-KW"/>
</dbReference>
<dbReference type="Gene3D" id="3.90.180.10">
    <property type="entry name" value="Medium-chain alcohol dehydrogenases, catalytic domain"/>
    <property type="match status" value="1"/>
</dbReference>
<dbReference type="SUPFAM" id="SSF50129">
    <property type="entry name" value="GroES-like"/>
    <property type="match status" value="1"/>
</dbReference>
<gene>
    <name evidence="8" type="ORF">SANBI_001656</name>
</gene>
<dbReference type="SUPFAM" id="SSF51735">
    <property type="entry name" value="NAD(P)-binding Rossmann-fold domains"/>
    <property type="match status" value="1"/>
</dbReference>
<dbReference type="PROSITE" id="PS00059">
    <property type="entry name" value="ADH_ZINC"/>
    <property type="match status" value="1"/>
</dbReference>
<dbReference type="GO" id="GO:0008270">
    <property type="term" value="F:zinc ion binding"/>
    <property type="evidence" value="ECO:0007669"/>
    <property type="project" value="InterPro"/>
</dbReference>
<name>A0AAF1C454_9MICO</name>
<dbReference type="EMBL" id="CP138359">
    <property type="protein sequence ID" value="WPF83945.1"/>
    <property type="molecule type" value="Genomic_DNA"/>
</dbReference>
<evidence type="ECO:0000256" key="2">
    <source>
        <dbReference type="ARBA" id="ARBA00022723"/>
    </source>
</evidence>
<feature type="domain" description="Alcohol dehydrogenase-like C-terminal" evidence="6">
    <location>
        <begin position="190"/>
        <end position="259"/>
    </location>
</feature>
<evidence type="ECO:0000256" key="4">
    <source>
        <dbReference type="ARBA" id="ARBA00023002"/>
    </source>
</evidence>
<comment type="cofactor">
    <cofactor evidence="1 5">
        <name>Zn(2+)</name>
        <dbReference type="ChEBI" id="CHEBI:29105"/>
    </cofactor>
</comment>
<dbReference type="RefSeq" id="WP_319160701.1">
    <property type="nucleotide sequence ID" value="NZ_CP138359.1"/>
</dbReference>
<dbReference type="PANTHER" id="PTHR42813:SF2">
    <property type="entry name" value="DEHYDROGENASE, ZINC-CONTAINING, PUTATIVE (AFU_ORTHOLOGUE AFUA_2G02810)-RELATED"/>
    <property type="match status" value="1"/>
</dbReference>
<dbReference type="InterPro" id="IPR002328">
    <property type="entry name" value="ADH_Zn_CS"/>
</dbReference>
<dbReference type="AlphaFoldDB" id="A0AAF1C454"/>